<dbReference type="Proteomes" id="UP000032232">
    <property type="component" value="Unassembled WGS sequence"/>
</dbReference>
<evidence type="ECO:0000313" key="3">
    <source>
        <dbReference type="Proteomes" id="UP000032232"/>
    </source>
</evidence>
<dbReference type="STRING" id="935700.jaqu_23340"/>
<dbReference type="RefSeq" id="WP_043919113.1">
    <property type="nucleotide sequence ID" value="NZ_FZPF01000004.1"/>
</dbReference>
<feature type="chain" id="PRO_5002228474" evidence="1">
    <location>
        <begin position="22"/>
        <end position="303"/>
    </location>
</feature>
<comment type="caution">
    <text evidence="2">The sequence shown here is derived from an EMBL/GenBank/DDBJ whole genome shotgun (WGS) entry which is preliminary data.</text>
</comment>
<sequence>MKAQALLAALLAVGLGAGAVAQHLPQRDPWHLPATQGGDWPKWDPRRQLTFAFHERARGNIVTGRFVTFEMALGHTTGGYGWLVGAPNAESSAGATLYHNAAFAEDGSVSILPQATSHDGPPRGGTVTPPGFGVRLSSSDSPNHRILERLMIQAKQFNPPFPGKYRLGGGRLALSDPDEVHHVGEHCGFDMFESTTDREWHQHPLDLTRPPLPDILFPHDRARLFGWPNEGGVTYEFELLCEDDQLCLLDAPPRDWLNATYLFRRAWLCEVPKTVHAHRAWLEERVVAEETERVNPAFRKVGE</sequence>
<keyword evidence="1" id="KW-0732">Signal</keyword>
<keyword evidence="3" id="KW-1185">Reference proteome</keyword>
<evidence type="ECO:0000256" key="1">
    <source>
        <dbReference type="SAM" id="SignalP"/>
    </source>
</evidence>
<organism evidence="2 3">
    <name type="scientific">Jannaschia aquimarina</name>
    <dbReference type="NCBI Taxonomy" id="935700"/>
    <lineage>
        <taxon>Bacteria</taxon>
        <taxon>Pseudomonadati</taxon>
        <taxon>Pseudomonadota</taxon>
        <taxon>Alphaproteobacteria</taxon>
        <taxon>Rhodobacterales</taxon>
        <taxon>Roseobacteraceae</taxon>
        <taxon>Jannaschia</taxon>
    </lineage>
</organism>
<proteinExistence type="predicted"/>
<evidence type="ECO:0000313" key="2">
    <source>
        <dbReference type="EMBL" id="KIT16062.1"/>
    </source>
</evidence>
<accession>A0A0D1CMN9</accession>
<gene>
    <name evidence="2" type="ORF">jaqu_23340</name>
</gene>
<dbReference type="AlphaFoldDB" id="A0A0D1CMN9"/>
<protein>
    <submittedName>
        <fullName evidence="2">Uncharacterized protein</fullName>
    </submittedName>
</protein>
<reference evidence="2 3" key="1">
    <citation type="submission" date="2015-02" db="EMBL/GenBank/DDBJ databases">
        <title>Genome Sequence of Jannaschia aquimarina DSM28248, a member of the Roseobacter clade.</title>
        <authorList>
            <person name="Voget S."/>
            <person name="Daniel R."/>
        </authorList>
    </citation>
    <scope>NUCLEOTIDE SEQUENCE [LARGE SCALE GENOMIC DNA]</scope>
    <source>
        <strain evidence="2 3">GSW-M26</strain>
    </source>
</reference>
<feature type="signal peptide" evidence="1">
    <location>
        <begin position="1"/>
        <end position="21"/>
    </location>
</feature>
<dbReference type="OrthoDB" id="10010366at2"/>
<dbReference type="EMBL" id="JYFE01000041">
    <property type="protein sequence ID" value="KIT16062.1"/>
    <property type="molecule type" value="Genomic_DNA"/>
</dbReference>
<name>A0A0D1CMN9_9RHOB</name>
<dbReference type="PATRIC" id="fig|935700.4.peg.2402"/>